<protein>
    <recommendedName>
        <fullName evidence="4">DUF4929 domain-containing protein</fullName>
    </recommendedName>
</protein>
<feature type="signal peptide" evidence="1">
    <location>
        <begin position="1"/>
        <end position="18"/>
    </location>
</feature>
<evidence type="ECO:0000313" key="3">
    <source>
        <dbReference type="Proteomes" id="UP000184105"/>
    </source>
</evidence>
<dbReference type="Proteomes" id="UP000184105">
    <property type="component" value="Unassembled WGS sequence"/>
</dbReference>
<evidence type="ECO:0008006" key="4">
    <source>
        <dbReference type="Google" id="ProtNLM"/>
    </source>
</evidence>
<proteinExistence type="predicted"/>
<evidence type="ECO:0000313" key="2">
    <source>
        <dbReference type="EMBL" id="SHF88595.1"/>
    </source>
</evidence>
<comment type="caution">
    <text evidence="2">The sequence shown here is derived from an EMBL/GenBank/DDBJ whole genome shotgun (WGS) entry which is preliminary data.</text>
</comment>
<sequence length="406" mass="45002">MKKLFYSFFLILVTTLVACQSQENPRETMTNSVELTIPGNAILSEDDTASVLVHAMIAFTPSERVALPLTFTGNDDNILQTDSKEIVFEPGQKEVVFRVKSNGKHLLSLPRNILLQVRESANPVVKGFGKGVHLIVNPDTDIPVLTAAQLQLINDVKEKYGFDLSRLLGKVPVKTTITFNKGDEEGFFQGQAQRTYEGHSIITLADDATIDQPKLKILTNPMGLTTFLYDVLKRKTVDDNEFFMQTPYGKAAVKAINYQADKETFTASLDNIGINPTTKDVTFTGQKESPYGDMITCIPFKYDYSAWNRLLEEKAKGTIVEIEEDGNTVGYTIDDDFLLMGGSLNPNKFLGVSDISSDGFGNSPSDWIASSSVLDFTKGTLTFTFPWDFADANGYEQVTVVYTLHQ</sequence>
<dbReference type="RefSeq" id="WP_025838976.1">
    <property type="nucleotide sequence ID" value="NZ_BAKP01000029.1"/>
</dbReference>
<organism evidence="2 3">
    <name type="scientific">Prevotella scopos JCM 17725</name>
    <dbReference type="NCBI Taxonomy" id="1236518"/>
    <lineage>
        <taxon>Bacteria</taxon>
        <taxon>Pseudomonadati</taxon>
        <taxon>Bacteroidota</taxon>
        <taxon>Bacteroidia</taxon>
        <taxon>Bacteroidales</taxon>
        <taxon>Prevotellaceae</taxon>
        <taxon>Prevotella</taxon>
    </lineage>
</organism>
<accession>A0AAX2F483</accession>
<dbReference type="InterPro" id="IPR032562">
    <property type="entry name" value="DUF4929"/>
</dbReference>
<dbReference type="Pfam" id="PF16283">
    <property type="entry name" value="DUF4929"/>
    <property type="match status" value="1"/>
</dbReference>
<keyword evidence="1" id="KW-0732">Signal</keyword>
<dbReference type="PROSITE" id="PS51257">
    <property type="entry name" value="PROKAR_LIPOPROTEIN"/>
    <property type="match status" value="1"/>
</dbReference>
<feature type="chain" id="PRO_5043914845" description="DUF4929 domain-containing protein" evidence="1">
    <location>
        <begin position="19"/>
        <end position="406"/>
    </location>
</feature>
<name>A0AAX2F483_9BACT</name>
<dbReference type="EMBL" id="FQWA01000015">
    <property type="protein sequence ID" value="SHF88595.1"/>
    <property type="molecule type" value="Genomic_DNA"/>
</dbReference>
<evidence type="ECO:0000256" key="1">
    <source>
        <dbReference type="SAM" id="SignalP"/>
    </source>
</evidence>
<keyword evidence="3" id="KW-1185">Reference proteome</keyword>
<reference evidence="2 3" key="1">
    <citation type="submission" date="2016-11" db="EMBL/GenBank/DDBJ databases">
        <authorList>
            <person name="Varghese N."/>
            <person name="Submissions S."/>
        </authorList>
    </citation>
    <scope>NUCLEOTIDE SEQUENCE [LARGE SCALE GENOMIC DNA]</scope>
    <source>
        <strain evidence="2 3">DSM 22613</strain>
    </source>
</reference>
<dbReference type="AlphaFoldDB" id="A0AAX2F483"/>
<gene>
    <name evidence="2" type="ORF">SAMN05444364_11521</name>
</gene>